<accession>A0A7M5VG36</accession>
<name>A0A7M5VG36_9CNID</name>
<dbReference type="AlphaFoldDB" id="A0A7M5VG36"/>
<evidence type="ECO:0000313" key="16">
    <source>
        <dbReference type="Proteomes" id="UP000594262"/>
    </source>
</evidence>
<keyword evidence="3" id="KW-0479">Metal-binding</keyword>
<dbReference type="PANTHER" id="PTHR12223">
    <property type="entry name" value="VESICULAR MANNOSE-BINDING LECTIN"/>
    <property type="match status" value="1"/>
</dbReference>
<keyword evidence="10" id="KW-0325">Glycoprotein</keyword>
<sequence>MAAGVTCSFSSAVFFLLLLNCILFVSTNVDEVIDDGDENDRALGPSGYMKREYSAIKPFVGGTSMQFWEMKGDSLLTDDYIRLTPDQQSKSGAVWNTLPVMVRDWEVHVHFKVQGQNTRFFGDGFAFWYTKDRSELGPVFGAKDYHDGLSIFFDTYANQNGEHSHEHPYISAQINNGTTHYDHDKDGTHSALAGCTAHFRGVDAETHVAIRYLGSRKRLTVQHDMDDENKWAECFDRYGVELPTGYFLGFSSQTGDLSDNHDLISVKFYELASNDAEDDPAQYLNIQPKADGAEPERDHSEDDKVYTRKDRALNWFLGIVLVLIAIALLGFFYYQKMQRDNMKRFY</sequence>
<evidence type="ECO:0000313" key="15">
    <source>
        <dbReference type="EnsemblMetazoa" id="CLYHEMP011557.2"/>
    </source>
</evidence>
<keyword evidence="16" id="KW-1185">Reference proteome</keyword>
<evidence type="ECO:0000256" key="1">
    <source>
        <dbReference type="ARBA" id="ARBA00004194"/>
    </source>
</evidence>
<dbReference type="EnsemblMetazoa" id="CLYHEMT011557.2">
    <property type="protein sequence ID" value="CLYHEMP011557.2"/>
    <property type="gene ID" value="CLYHEMG011557"/>
</dbReference>
<dbReference type="GO" id="GO:0005793">
    <property type="term" value="C:endoplasmic reticulum-Golgi intermediate compartment"/>
    <property type="evidence" value="ECO:0007669"/>
    <property type="project" value="TreeGrafter"/>
</dbReference>
<dbReference type="GO" id="GO:0005789">
    <property type="term" value="C:endoplasmic reticulum membrane"/>
    <property type="evidence" value="ECO:0007669"/>
    <property type="project" value="TreeGrafter"/>
</dbReference>
<keyword evidence="6 12" id="KW-1133">Transmembrane helix</keyword>
<keyword evidence="2 12" id="KW-0812">Transmembrane</keyword>
<keyword evidence="8 12" id="KW-0472">Membrane</keyword>
<feature type="transmembrane region" description="Helical" evidence="12">
    <location>
        <begin position="312"/>
        <end position="334"/>
    </location>
</feature>
<dbReference type="Proteomes" id="UP000594262">
    <property type="component" value="Unplaced"/>
</dbReference>
<evidence type="ECO:0000256" key="4">
    <source>
        <dbReference type="ARBA" id="ARBA00022729"/>
    </source>
</evidence>
<dbReference type="GO" id="GO:0006888">
    <property type="term" value="P:endoplasmic reticulum to Golgi vesicle-mediated transport"/>
    <property type="evidence" value="ECO:0007669"/>
    <property type="project" value="TreeGrafter"/>
</dbReference>
<evidence type="ECO:0000256" key="2">
    <source>
        <dbReference type="ARBA" id="ARBA00022692"/>
    </source>
</evidence>
<evidence type="ECO:0000256" key="5">
    <source>
        <dbReference type="ARBA" id="ARBA00022734"/>
    </source>
</evidence>
<dbReference type="EnsemblMetazoa" id="CLYHEMT011557.1">
    <property type="protein sequence ID" value="CLYHEMP011557.1"/>
    <property type="gene ID" value="CLYHEMG011557"/>
</dbReference>
<dbReference type="Pfam" id="PF03388">
    <property type="entry name" value="Lectin_leg-like"/>
    <property type="match status" value="1"/>
</dbReference>
<dbReference type="InterPro" id="IPR051136">
    <property type="entry name" value="Intracellular_Lectin-GPT"/>
</dbReference>
<evidence type="ECO:0000256" key="3">
    <source>
        <dbReference type="ARBA" id="ARBA00022723"/>
    </source>
</evidence>
<dbReference type="InterPro" id="IPR005052">
    <property type="entry name" value="Lectin_leg"/>
</dbReference>
<evidence type="ECO:0000256" key="13">
    <source>
        <dbReference type="SAM" id="SignalP"/>
    </source>
</evidence>
<protein>
    <recommendedName>
        <fullName evidence="14">L-type lectin-like domain-containing protein</fullName>
    </recommendedName>
</protein>
<evidence type="ECO:0000256" key="7">
    <source>
        <dbReference type="ARBA" id="ARBA00023034"/>
    </source>
</evidence>
<evidence type="ECO:0000256" key="10">
    <source>
        <dbReference type="ARBA" id="ARBA00023180"/>
    </source>
</evidence>
<dbReference type="InterPro" id="IPR013320">
    <property type="entry name" value="ConA-like_dom_sf"/>
</dbReference>
<feature type="signal peptide" evidence="13">
    <location>
        <begin position="1"/>
        <end position="27"/>
    </location>
</feature>
<evidence type="ECO:0000259" key="14">
    <source>
        <dbReference type="PROSITE" id="PS51328"/>
    </source>
</evidence>
<dbReference type="GeneID" id="136817749"/>
<evidence type="ECO:0000256" key="8">
    <source>
        <dbReference type="ARBA" id="ARBA00023136"/>
    </source>
</evidence>
<dbReference type="GO" id="GO:0030134">
    <property type="term" value="C:COPII-coated ER to Golgi transport vesicle"/>
    <property type="evidence" value="ECO:0007669"/>
    <property type="project" value="TreeGrafter"/>
</dbReference>
<dbReference type="OrthoDB" id="270293at2759"/>
<evidence type="ECO:0000256" key="11">
    <source>
        <dbReference type="ARBA" id="ARBA00046288"/>
    </source>
</evidence>
<keyword evidence="7" id="KW-0333">Golgi apparatus</keyword>
<dbReference type="GO" id="GO:0000139">
    <property type="term" value="C:Golgi membrane"/>
    <property type="evidence" value="ECO:0007669"/>
    <property type="project" value="UniProtKB-SubCell"/>
</dbReference>
<feature type="chain" id="PRO_5033914224" description="L-type lectin-like domain-containing protein" evidence="13">
    <location>
        <begin position="28"/>
        <end position="346"/>
    </location>
</feature>
<dbReference type="GO" id="GO:0005537">
    <property type="term" value="F:D-mannose binding"/>
    <property type="evidence" value="ECO:0007669"/>
    <property type="project" value="TreeGrafter"/>
</dbReference>
<keyword evidence="9" id="KW-1015">Disulfide bond</keyword>
<evidence type="ECO:0000256" key="12">
    <source>
        <dbReference type="SAM" id="Phobius"/>
    </source>
</evidence>
<dbReference type="FunFam" id="2.60.120.200:FF:000017">
    <property type="entry name" value="Vesicular integral-membrane protein VIP36"/>
    <property type="match status" value="1"/>
</dbReference>
<evidence type="ECO:0000256" key="6">
    <source>
        <dbReference type="ARBA" id="ARBA00022989"/>
    </source>
</evidence>
<proteinExistence type="predicted"/>
<dbReference type="PROSITE" id="PS51328">
    <property type="entry name" value="L_LECTIN_LIKE"/>
    <property type="match status" value="1"/>
</dbReference>
<dbReference type="GO" id="GO:0046872">
    <property type="term" value="F:metal ion binding"/>
    <property type="evidence" value="ECO:0007669"/>
    <property type="project" value="UniProtKB-KW"/>
</dbReference>
<keyword evidence="5" id="KW-0430">Lectin</keyword>
<dbReference type="RefSeq" id="XP_066930165.1">
    <property type="nucleotide sequence ID" value="XM_067074064.1"/>
</dbReference>
<dbReference type="SUPFAM" id="SSF49899">
    <property type="entry name" value="Concanavalin A-like lectins/glucanases"/>
    <property type="match status" value="1"/>
</dbReference>
<keyword evidence="4 13" id="KW-0732">Signal</keyword>
<organism evidence="15 16">
    <name type="scientific">Clytia hemisphaerica</name>
    <dbReference type="NCBI Taxonomy" id="252671"/>
    <lineage>
        <taxon>Eukaryota</taxon>
        <taxon>Metazoa</taxon>
        <taxon>Cnidaria</taxon>
        <taxon>Hydrozoa</taxon>
        <taxon>Hydroidolina</taxon>
        <taxon>Leptothecata</taxon>
        <taxon>Obeliida</taxon>
        <taxon>Clytiidae</taxon>
        <taxon>Clytia</taxon>
    </lineage>
</organism>
<evidence type="ECO:0000256" key="9">
    <source>
        <dbReference type="ARBA" id="ARBA00023157"/>
    </source>
</evidence>
<comment type="subcellular location">
    <subcellularLocation>
        <location evidence="11">Endomembrane system</location>
        <topology evidence="11">Single-pass type I membrane protein</topology>
    </subcellularLocation>
    <subcellularLocation>
        <location evidence="1">Golgi apparatus membrane</location>
        <topology evidence="1">Single-pass membrane protein</topology>
    </subcellularLocation>
</comment>
<dbReference type="Gene3D" id="2.60.120.200">
    <property type="match status" value="1"/>
</dbReference>
<feature type="domain" description="L-type lectin-like" evidence="14">
    <location>
        <begin position="47"/>
        <end position="271"/>
    </location>
</feature>
<reference evidence="15" key="1">
    <citation type="submission" date="2021-01" db="UniProtKB">
        <authorList>
            <consortium name="EnsemblMetazoa"/>
        </authorList>
    </citation>
    <scope>IDENTIFICATION</scope>
</reference>
<dbReference type="PANTHER" id="PTHR12223:SF45">
    <property type="entry name" value="RE50040P"/>
    <property type="match status" value="1"/>
</dbReference>